<organism evidence="5 6">
    <name type="scientific">Thermocoleostomius sinensis A174</name>
    <dbReference type="NCBI Taxonomy" id="2016057"/>
    <lineage>
        <taxon>Bacteria</taxon>
        <taxon>Bacillati</taxon>
        <taxon>Cyanobacteriota</taxon>
        <taxon>Cyanophyceae</taxon>
        <taxon>Oculatellales</taxon>
        <taxon>Oculatellaceae</taxon>
        <taxon>Thermocoleostomius</taxon>
    </lineage>
</organism>
<feature type="domain" description="ABC-type uncharacterised transport system" evidence="3">
    <location>
        <begin position="220"/>
        <end position="488"/>
    </location>
</feature>
<feature type="transmembrane region" description="Helical" evidence="2">
    <location>
        <begin position="79"/>
        <end position="97"/>
    </location>
</feature>
<proteinExistence type="predicted"/>
<evidence type="ECO:0000313" key="6">
    <source>
        <dbReference type="Proteomes" id="UP001163152"/>
    </source>
</evidence>
<feature type="domain" description="DUF7088" evidence="4">
    <location>
        <begin position="108"/>
        <end position="176"/>
    </location>
</feature>
<feature type="compositionally biased region" description="Low complexity" evidence="1">
    <location>
        <begin position="429"/>
        <end position="442"/>
    </location>
</feature>
<reference evidence="5" key="1">
    <citation type="submission" date="2022-12" db="EMBL/GenBank/DDBJ databases">
        <title>Polyphasic identification of a Novel Hot-Spring Cyanobacterium Ocullathermofonsia sinensis gen nov. sp. nov. and Genomic Insights on its Adaptations to the Thermal Habitat.</title>
        <authorList>
            <person name="Daroch M."/>
            <person name="Tang J."/>
            <person name="Jiang Y."/>
        </authorList>
    </citation>
    <scope>NUCLEOTIDE SEQUENCE</scope>
    <source>
        <strain evidence="5">PKUAC-SCTA174</strain>
    </source>
</reference>
<dbReference type="KEGG" id="tsin:OXH18_08040"/>
<evidence type="ECO:0000256" key="1">
    <source>
        <dbReference type="SAM" id="MobiDB-lite"/>
    </source>
</evidence>
<dbReference type="RefSeq" id="WP_268611993.1">
    <property type="nucleotide sequence ID" value="NZ_CP113797.1"/>
</dbReference>
<keyword evidence="2" id="KW-0812">Transmembrane</keyword>
<evidence type="ECO:0000259" key="4">
    <source>
        <dbReference type="Pfam" id="PF23357"/>
    </source>
</evidence>
<name>A0A9E9CB73_9CYAN</name>
<dbReference type="InterPro" id="IPR019196">
    <property type="entry name" value="ABC_transp_unknown"/>
</dbReference>
<protein>
    <submittedName>
        <fullName evidence="5">Gldg family protein</fullName>
    </submittedName>
</protein>
<feature type="transmembrane region" description="Helical" evidence="2">
    <location>
        <begin position="17"/>
        <end position="36"/>
    </location>
</feature>
<evidence type="ECO:0000256" key="2">
    <source>
        <dbReference type="SAM" id="Phobius"/>
    </source>
</evidence>
<dbReference type="EMBL" id="CP113797">
    <property type="protein sequence ID" value="WAL61922.1"/>
    <property type="molecule type" value="Genomic_DNA"/>
</dbReference>
<keyword evidence="6" id="KW-1185">Reference proteome</keyword>
<feature type="region of interest" description="Disordered" evidence="1">
    <location>
        <begin position="429"/>
        <end position="468"/>
    </location>
</feature>
<dbReference type="Pfam" id="PF09822">
    <property type="entry name" value="ABC_transp_aux"/>
    <property type="match status" value="1"/>
</dbReference>
<dbReference type="InterPro" id="IPR029062">
    <property type="entry name" value="Class_I_gatase-like"/>
</dbReference>
<evidence type="ECO:0000313" key="5">
    <source>
        <dbReference type="EMBL" id="WAL61922.1"/>
    </source>
</evidence>
<dbReference type="InterPro" id="IPR055396">
    <property type="entry name" value="DUF7088"/>
</dbReference>
<dbReference type="Pfam" id="PF23357">
    <property type="entry name" value="DUF7088"/>
    <property type="match status" value="1"/>
</dbReference>
<feature type="compositionally biased region" description="Pro residues" evidence="1">
    <location>
        <begin position="443"/>
        <end position="457"/>
    </location>
</feature>
<evidence type="ECO:0000259" key="3">
    <source>
        <dbReference type="Pfam" id="PF09822"/>
    </source>
</evidence>
<dbReference type="AlphaFoldDB" id="A0A9E9CB73"/>
<keyword evidence="2" id="KW-0472">Membrane</keyword>
<dbReference type="SUPFAM" id="SSF52317">
    <property type="entry name" value="Class I glutamine amidotransferase-like"/>
    <property type="match status" value="1"/>
</dbReference>
<gene>
    <name evidence="5" type="ORF">OXH18_08040</name>
</gene>
<sequence>MKQKFSTFNWNALNWKYLFWLSPVLIIMGLTAGAIAGWQGIPVGLIGAGLALAIAWLILEGPNQKGFWGRRSTQEGTNALIATLAVLIILGLVNFLAARQATRIDLTENKIFTLAPQSQLVAQQLQQPVKAVIFTSSADPIDEELLRNYRRQNDQFSYEFIDPQAEPGIAQQFGVQSFGEVYLEAGETRRYIQTINTQERLSERKLTNGLLQLTNTQPQAVYFLQGHGERSLEPGQGGFSQARASLTDVGYTLEPLSLAENPVIPEDAAVLIIAAPQRPLLEREVQAIDTYLQGKGGVLLLIDPQGEPNAAQTDFGLNPLLDRWGVRLSDRIIIDPAGQASGLGPAVTIVNQYGDHPITRGFGNGISFYPLARPLETQPISDVESVSLLITSERTEAHRLGESGALEFDPNTDPRGPFNLGLALSRTVADAEAATPEAEASPSPSPEASPEVSPSPEPDSTASESTAPQSRLVVIGNAGFAADGVFEQQLNGDVFLNSVSWLSQQDDELLSIRPREVTNRRIIMSPQQQLSAAAVSIAILPAIGFIAALWVWWKRR</sequence>
<dbReference type="Proteomes" id="UP001163152">
    <property type="component" value="Chromosome"/>
</dbReference>
<feature type="transmembrane region" description="Helical" evidence="2">
    <location>
        <begin position="530"/>
        <end position="553"/>
    </location>
</feature>
<keyword evidence="2" id="KW-1133">Transmembrane helix</keyword>
<accession>A0A9E9CB73</accession>
<feature type="region of interest" description="Disordered" evidence="1">
    <location>
        <begin position="401"/>
        <end position="420"/>
    </location>
</feature>
<feature type="transmembrane region" description="Helical" evidence="2">
    <location>
        <begin position="43"/>
        <end position="59"/>
    </location>
</feature>